<evidence type="ECO:0000259" key="1">
    <source>
        <dbReference type="SMART" id="SM00421"/>
    </source>
</evidence>
<accession>A0A0L8IRK8</accession>
<dbReference type="SUPFAM" id="SSF46894">
    <property type="entry name" value="C-terminal effector domain of the bipartite response regulators"/>
    <property type="match status" value="1"/>
</dbReference>
<dbReference type="RefSeq" id="WP_003406836.1">
    <property type="nucleotide sequence ID" value="NZ_LGAR01000093.1"/>
</dbReference>
<dbReference type="InterPro" id="IPR000792">
    <property type="entry name" value="Tscrpt_reg_LuxR_C"/>
</dbReference>
<reference evidence="2 3" key="1">
    <citation type="submission" date="2015-09" db="EMBL/GenBank/DDBJ databases">
        <title>Genome announcement of multiple Pseudomonas syringae strains.</title>
        <authorList>
            <person name="Thakur S."/>
            <person name="Wang P.W."/>
            <person name="Gong Y."/>
            <person name="Weir B.S."/>
            <person name="Guttman D.S."/>
        </authorList>
    </citation>
    <scope>NUCLEOTIDE SEQUENCE [LARGE SCALE GENOMIC DNA]</scope>
    <source>
        <strain evidence="2 3">ICMP2802</strain>
    </source>
</reference>
<comment type="caution">
    <text evidence="2">The sequence shown here is derived from an EMBL/GenBank/DDBJ whole genome shotgun (WGS) entry which is preliminary data.</text>
</comment>
<organism evidence="2 3">
    <name type="scientific">Pseudomonas syringae pv. aceris</name>
    <dbReference type="NCBI Taxonomy" id="199198"/>
    <lineage>
        <taxon>Bacteria</taxon>
        <taxon>Pseudomonadati</taxon>
        <taxon>Pseudomonadota</taxon>
        <taxon>Gammaproteobacteria</taxon>
        <taxon>Pseudomonadales</taxon>
        <taxon>Pseudomonadaceae</taxon>
        <taxon>Pseudomonas</taxon>
        <taxon>Pseudomonas syringae</taxon>
    </lineage>
</organism>
<evidence type="ECO:0000313" key="3">
    <source>
        <dbReference type="Proteomes" id="UP000050297"/>
    </source>
</evidence>
<dbReference type="InterPro" id="IPR036388">
    <property type="entry name" value="WH-like_DNA-bd_sf"/>
</dbReference>
<dbReference type="Gene3D" id="1.10.10.10">
    <property type="entry name" value="Winged helix-like DNA-binding domain superfamily/Winged helix DNA-binding domain"/>
    <property type="match status" value="1"/>
</dbReference>
<protein>
    <submittedName>
        <fullName evidence="2">Regulatory protein, LuxR</fullName>
    </submittedName>
</protein>
<sequence length="284" mass="31153">MNMQQLFPHLGKVISGIGSRQFARLLHEMITASLPVDATHVIQGLSRSTNEVTGTHAIGVFGGNLHQVLNPGIDNRRLEPVLLSPTELADTRVDRSIRFESPAYNAQEKPGELHPHASLPQVHLAYPGKGEYVLSVYRSPSAKAFTSQERARLKDLSWVVLPIVKQHIATVTPTLISTIPSPVTKSLKNKDAMEGLRQRFLGRLEASALSLSSRETEVCVGLLAGLTVPQLADRLDLKVSTVESYFKRAAVKMGIAGRSALLRWLHTEHSVQHSIPVEMFQAAV</sequence>
<dbReference type="GO" id="GO:0003677">
    <property type="term" value="F:DNA binding"/>
    <property type="evidence" value="ECO:0007669"/>
    <property type="project" value="InterPro"/>
</dbReference>
<dbReference type="GO" id="GO:0006355">
    <property type="term" value="P:regulation of DNA-templated transcription"/>
    <property type="evidence" value="ECO:0007669"/>
    <property type="project" value="InterPro"/>
</dbReference>
<feature type="domain" description="HTH luxR-type" evidence="1">
    <location>
        <begin position="208"/>
        <end position="265"/>
    </location>
</feature>
<dbReference type="PATRIC" id="fig|199198.4.peg.3820"/>
<dbReference type="Proteomes" id="UP000050297">
    <property type="component" value="Unassembled WGS sequence"/>
</dbReference>
<dbReference type="SMART" id="SM00421">
    <property type="entry name" value="HTH_LUXR"/>
    <property type="match status" value="1"/>
</dbReference>
<dbReference type="AlphaFoldDB" id="A0A0L8IRK8"/>
<dbReference type="Pfam" id="PF00196">
    <property type="entry name" value="GerE"/>
    <property type="match status" value="1"/>
</dbReference>
<dbReference type="InterPro" id="IPR016032">
    <property type="entry name" value="Sig_transdc_resp-reg_C-effctor"/>
</dbReference>
<dbReference type="EMBL" id="LJPM01000440">
    <property type="protein sequence ID" value="KPW14984.1"/>
    <property type="molecule type" value="Genomic_DNA"/>
</dbReference>
<dbReference type="PRINTS" id="PR00038">
    <property type="entry name" value="HTHLUXR"/>
</dbReference>
<gene>
    <name evidence="2" type="ORF">ALO91_05553</name>
</gene>
<name>A0A0L8IRK8_PSESX</name>
<evidence type="ECO:0000313" key="2">
    <source>
        <dbReference type="EMBL" id="KPW14984.1"/>
    </source>
</evidence>
<proteinExistence type="predicted"/>